<dbReference type="Pfam" id="PF03631">
    <property type="entry name" value="Virul_fac_BrkB"/>
    <property type="match status" value="1"/>
</dbReference>
<feature type="transmembrane region" description="Helical" evidence="6">
    <location>
        <begin position="180"/>
        <end position="197"/>
    </location>
</feature>
<proteinExistence type="predicted"/>
<sequence length="311" mass="35884">MKFNFIIDNLNKKTLFLINTFYQIFIKSIKDTIKHDGIEHAGYISFLCIISLFPFIMFVTAVAGLIGKIYVNHHLNLNISVYFKKIIIQSEFSHFIDALLPRMIEITSTPPSVLMTVAVVSMIWSSSSIFEALRTILNRAYRIKKSPSYILGRLLSISKFLLVVLIILIVMIIFSILPHVLSFFVFNITPTNILYYIKILNYLTETNLYSNIFKLLTWGIIVNASYMYFSSIKQSFYVGLPGTILVIVFFSIFKKIFMFYIETMPQINLIYGSIGGIVIALLFFYFCAITFIWGAEFNYHFANTLFSKNIS</sequence>
<feature type="transmembrane region" description="Helical" evidence="6">
    <location>
        <begin position="269"/>
        <end position="293"/>
    </location>
</feature>
<feature type="transmembrane region" description="Helical" evidence="6">
    <location>
        <begin position="113"/>
        <end position="133"/>
    </location>
</feature>
<dbReference type="AlphaFoldDB" id="A0AAE5AHJ6"/>
<evidence type="ECO:0000256" key="2">
    <source>
        <dbReference type="ARBA" id="ARBA00022475"/>
    </source>
</evidence>
<comment type="caution">
    <text evidence="7">The sequence shown here is derived from an EMBL/GenBank/DDBJ whole genome shotgun (WGS) entry which is preliminary data.</text>
</comment>
<evidence type="ECO:0000256" key="4">
    <source>
        <dbReference type="ARBA" id="ARBA00022989"/>
    </source>
</evidence>
<evidence type="ECO:0000313" key="8">
    <source>
        <dbReference type="Proteomes" id="UP001289135"/>
    </source>
</evidence>
<feature type="transmembrane region" description="Helical" evidence="6">
    <location>
        <begin position="235"/>
        <end position="257"/>
    </location>
</feature>
<dbReference type="PANTHER" id="PTHR30213">
    <property type="entry name" value="INNER MEMBRANE PROTEIN YHJD"/>
    <property type="match status" value="1"/>
</dbReference>
<dbReference type="InterPro" id="IPR017039">
    <property type="entry name" value="Virul_fac_BrkB"/>
</dbReference>
<evidence type="ECO:0000313" key="7">
    <source>
        <dbReference type="EMBL" id="MDZ5761101.1"/>
    </source>
</evidence>
<dbReference type="GO" id="GO:0005886">
    <property type="term" value="C:plasma membrane"/>
    <property type="evidence" value="ECO:0007669"/>
    <property type="project" value="UniProtKB-SubCell"/>
</dbReference>
<evidence type="ECO:0000256" key="5">
    <source>
        <dbReference type="ARBA" id="ARBA00023136"/>
    </source>
</evidence>
<keyword evidence="5 6" id="KW-0472">Membrane</keyword>
<feature type="transmembrane region" description="Helical" evidence="6">
    <location>
        <begin position="43"/>
        <end position="66"/>
    </location>
</feature>
<keyword evidence="2" id="KW-1003">Cell membrane</keyword>
<evidence type="ECO:0000256" key="3">
    <source>
        <dbReference type="ARBA" id="ARBA00022692"/>
    </source>
</evidence>
<dbReference type="PIRSF" id="PIRSF035875">
    <property type="entry name" value="RNase_BN"/>
    <property type="match status" value="1"/>
</dbReference>
<comment type="subcellular location">
    <subcellularLocation>
        <location evidence="1">Cell membrane</location>
        <topology evidence="1">Multi-pass membrane protein</topology>
    </subcellularLocation>
</comment>
<dbReference type="Proteomes" id="UP001289135">
    <property type="component" value="Unassembled WGS sequence"/>
</dbReference>
<organism evidence="7 8">
    <name type="scientific">Lyticum sinuosum</name>
    <dbReference type="NCBI Taxonomy" id="1332059"/>
    <lineage>
        <taxon>Bacteria</taxon>
        <taxon>Pseudomonadati</taxon>
        <taxon>Pseudomonadota</taxon>
        <taxon>Alphaproteobacteria</taxon>
        <taxon>Rickettsiales</taxon>
        <taxon>Lyticum</taxon>
    </lineage>
</organism>
<keyword evidence="8" id="KW-1185">Reference proteome</keyword>
<reference evidence="7" key="1">
    <citation type="submission" date="2023-02" db="EMBL/GenBank/DDBJ databases">
        <title>Host association and intracellularity evolved multiple times independently in the Rickettsiales.</title>
        <authorList>
            <person name="Castelli M."/>
            <person name="Nardi T."/>
            <person name="Gammuto L."/>
            <person name="Bellinzona G."/>
            <person name="Sabaneyeva E."/>
            <person name="Potekhin A."/>
            <person name="Serra V."/>
            <person name="Petroni G."/>
            <person name="Sassera D."/>
        </authorList>
    </citation>
    <scope>NUCLEOTIDE SEQUENCE</scope>
    <source>
        <strain evidence="7">USBL-36I1</strain>
    </source>
</reference>
<feature type="transmembrane region" description="Helical" evidence="6">
    <location>
        <begin position="209"/>
        <end position="229"/>
    </location>
</feature>
<evidence type="ECO:0000256" key="1">
    <source>
        <dbReference type="ARBA" id="ARBA00004651"/>
    </source>
</evidence>
<protein>
    <submittedName>
        <fullName evidence="7">YihY/virulence factor BrkB family protein</fullName>
    </submittedName>
</protein>
<keyword evidence="3 6" id="KW-0812">Transmembrane</keyword>
<gene>
    <name evidence="7" type="ORF">Lyticum_00264</name>
</gene>
<feature type="transmembrane region" description="Helical" evidence="6">
    <location>
        <begin position="154"/>
        <end position="174"/>
    </location>
</feature>
<evidence type="ECO:0000256" key="6">
    <source>
        <dbReference type="SAM" id="Phobius"/>
    </source>
</evidence>
<name>A0AAE5AHJ6_9RICK</name>
<dbReference type="EMBL" id="JARGYU010000001">
    <property type="protein sequence ID" value="MDZ5761101.1"/>
    <property type="molecule type" value="Genomic_DNA"/>
</dbReference>
<keyword evidence="4 6" id="KW-1133">Transmembrane helix</keyword>
<dbReference type="PANTHER" id="PTHR30213:SF0">
    <property type="entry name" value="UPF0761 MEMBRANE PROTEIN YIHY"/>
    <property type="match status" value="1"/>
</dbReference>
<accession>A0AAE5AHJ6</accession>
<dbReference type="RefSeq" id="WP_322498528.1">
    <property type="nucleotide sequence ID" value="NZ_JARGYU010000001.1"/>
</dbReference>